<dbReference type="EMBL" id="QREV01000006">
    <property type="protein sequence ID" value="RDU50390.1"/>
    <property type="molecule type" value="Genomic_DNA"/>
</dbReference>
<evidence type="ECO:0000313" key="1">
    <source>
        <dbReference type="EMBL" id="MBC8600907.1"/>
    </source>
</evidence>
<dbReference type="RefSeq" id="WP_115498427.1">
    <property type="nucleotide sequence ID" value="NZ_JACRTI010000006.1"/>
</dbReference>
<evidence type="ECO:0000313" key="4">
    <source>
        <dbReference type="Proteomes" id="UP000629596"/>
    </source>
</evidence>
<gene>
    <name evidence="2" type="ORF">DWU89_04195</name>
    <name evidence="1" type="ORF">H8784_04135</name>
</gene>
<proteinExistence type="predicted"/>
<comment type="caution">
    <text evidence="2">The sequence shown here is derived from an EMBL/GenBank/DDBJ whole genome shotgun (WGS) entry which is preliminary data.</text>
</comment>
<protein>
    <recommendedName>
        <fullName evidence="5">Outer membrane protein beta-barrel domain-containing protein</fullName>
    </recommendedName>
</protein>
<dbReference type="Proteomes" id="UP000256321">
    <property type="component" value="Unassembled WGS sequence"/>
</dbReference>
<reference evidence="1 4" key="2">
    <citation type="submission" date="2020-08" db="EMBL/GenBank/DDBJ databases">
        <title>Genome public.</title>
        <authorList>
            <person name="Liu C."/>
            <person name="Sun Q."/>
        </authorList>
    </citation>
    <scope>NUCLEOTIDE SEQUENCE [LARGE SCALE GENOMIC DNA]</scope>
    <source>
        <strain evidence="1 4">426_9</strain>
    </source>
</reference>
<evidence type="ECO:0008006" key="5">
    <source>
        <dbReference type="Google" id="ProtNLM"/>
    </source>
</evidence>
<dbReference type="AlphaFoldDB" id="A0A3D8HI80"/>
<dbReference type="EMBL" id="JACRTI010000006">
    <property type="protein sequence ID" value="MBC8600907.1"/>
    <property type="molecule type" value="Genomic_DNA"/>
</dbReference>
<keyword evidence="4" id="KW-1185">Reference proteome</keyword>
<evidence type="ECO:0000313" key="2">
    <source>
        <dbReference type="EMBL" id="RDU50390.1"/>
    </source>
</evidence>
<sequence length="150" mass="16763">MGRIIISLFLLISSLCVRGIELQPYSGIIYSHKWGLQTGADIGFPLKNNFYLQTGLMLYSNPEPTYSYDDWRIGVNLPIYIQYRLPISNKLKMNINVGPYLGIASIGQIGVACKMGIDVSKVNLSFGYYQNCVTDKFAVLGLSVGYKFTL</sequence>
<accession>A0A3D8HI80</accession>
<evidence type="ECO:0000313" key="3">
    <source>
        <dbReference type="Proteomes" id="UP000256321"/>
    </source>
</evidence>
<name>A0A3D8HI80_9BACT</name>
<reference evidence="2 3" key="1">
    <citation type="submission" date="2018-07" db="EMBL/GenBank/DDBJ databases">
        <title>Parabacteroides acidifaciens nov. sp., isolated from human feces.</title>
        <authorList>
            <person name="Wang Y.J."/>
        </authorList>
    </citation>
    <scope>NUCLEOTIDE SEQUENCE [LARGE SCALE GENOMIC DNA]</scope>
    <source>
        <strain evidence="2 3">426-9</strain>
    </source>
</reference>
<dbReference type="Proteomes" id="UP000629596">
    <property type="component" value="Unassembled WGS sequence"/>
</dbReference>
<organism evidence="2 3">
    <name type="scientific">Parabacteroides acidifaciens</name>
    <dbReference type="NCBI Taxonomy" id="2290935"/>
    <lineage>
        <taxon>Bacteria</taxon>
        <taxon>Pseudomonadati</taxon>
        <taxon>Bacteroidota</taxon>
        <taxon>Bacteroidia</taxon>
        <taxon>Bacteroidales</taxon>
        <taxon>Tannerellaceae</taxon>
        <taxon>Parabacteroides</taxon>
    </lineage>
</organism>